<protein>
    <submittedName>
        <fullName evidence="1">Uncharacterized protein</fullName>
    </submittedName>
</protein>
<accession>A0A8T0RC72</accession>
<comment type="caution">
    <text evidence="1">The sequence shown here is derived from an EMBL/GenBank/DDBJ whole genome shotgun (WGS) entry which is preliminary data.</text>
</comment>
<reference evidence="1" key="1">
    <citation type="submission" date="2020-05" db="EMBL/GenBank/DDBJ databases">
        <title>WGS assembly of Panicum virgatum.</title>
        <authorList>
            <person name="Lovell J.T."/>
            <person name="Jenkins J."/>
            <person name="Shu S."/>
            <person name="Juenger T.E."/>
            <person name="Schmutz J."/>
        </authorList>
    </citation>
    <scope>NUCLEOTIDE SEQUENCE</scope>
    <source>
        <strain evidence="1">AP13</strain>
    </source>
</reference>
<gene>
    <name evidence="1" type="ORF">PVAP13_6KG109948</name>
</gene>
<name>A0A8T0RC72_PANVG</name>
<proteinExistence type="predicted"/>
<organism evidence="1 2">
    <name type="scientific">Panicum virgatum</name>
    <name type="common">Blackwell switchgrass</name>
    <dbReference type="NCBI Taxonomy" id="38727"/>
    <lineage>
        <taxon>Eukaryota</taxon>
        <taxon>Viridiplantae</taxon>
        <taxon>Streptophyta</taxon>
        <taxon>Embryophyta</taxon>
        <taxon>Tracheophyta</taxon>
        <taxon>Spermatophyta</taxon>
        <taxon>Magnoliopsida</taxon>
        <taxon>Liliopsida</taxon>
        <taxon>Poales</taxon>
        <taxon>Poaceae</taxon>
        <taxon>PACMAD clade</taxon>
        <taxon>Panicoideae</taxon>
        <taxon>Panicodae</taxon>
        <taxon>Paniceae</taxon>
        <taxon>Panicinae</taxon>
        <taxon>Panicum</taxon>
        <taxon>Panicum sect. Hiantes</taxon>
    </lineage>
</organism>
<dbReference type="Proteomes" id="UP000823388">
    <property type="component" value="Chromosome 6K"/>
</dbReference>
<sequence>MPLLASENRGYFFLINPSIRTSSGYKYFQGFTGGLDRRCPLKLKGEEEHEKPSIFHRRCRLAPGRSMISTTPSKNALCEPEGDARHHDDVIINNRRLQRASRGRRELGEEVHIFLLLLQMT</sequence>
<evidence type="ECO:0000313" key="2">
    <source>
        <dbReference type="Proteomes" id="UP000823388"/>
    </source>
</evidence>
<evidence type="ECO:0000313" key="1">
    <source>
        <dbReference type="EMBL" id="KAG2582493.1"/>
    </source>
</evidence>
<dbReference type="EMBL" id="CM029047">
    <property type="protein sequence ID" value="KAG2582493.1"/>
    <property type="molecule type" value="Genomic_DNA"/>
</dbReference>
<keyword evidence="2" id="KW-1185">Reference proteome</keyword>
<dbReference type="AlphaFoldDB" id="A0A8T0RC72"/>